<sequence>MITGVVLEKHEQRTMFSLTLLNNFTTFGLLHTPLHYNPPYPIVILLHGLASDKTGSKRSHVRLAQELTRLGIAALRVDLLGHGDCEGELMDFSLENYKQNIREIIEYTHSLLHIDQERLAIFGSSLGGTLALQTLPFFNKIKALAVWAPTISGELMAAEAQKNAPEVITMSQKGAITYAGMTLNPDFYTQFLKIDIVKELMPSARNLPPILYMQGEQDLLVSINHRTLFTEAFANQDKPITILTYPDVDHAFPFAESSALSDLTQWLKRELTSRE</sequence>
<dbReference type="EMBL" id="LN847027">
    <property type="protein sequence ID" value="CRI42286.1"/>
    <property type="molecule type" value="Genomic_DNA"/>
</dbReference>
<keyword evidence="3" id="KW-0808">Transferase</keyword>
<organism evidence="3">
    <name type="scientific">Chlamydia pneumoniae</name>
    <name type="common">Chlamydophila pneumoniae</name>
    <dbReference type="NCBI Taxonomy" id="83558"/>
    <lineage>
        <taxon>Bacteria</taxon>
        <taxon>Pseudomonadati</taxon>
        <taxon>Chlamydiota</taxon>
        <taxon>Chlamydiia</taxon>
        <taxon>Chlamydiales</taxon>
        <taxon>Chlamydiaceae</taxon>
        <taxon>Chlamydia/Chlamydophila group</taxon>
        <taxon>Chlamydia</taxon>
    </lineage>
</organism>
<dbReference type="GO" id="GO:0016746">
    <property type="term" value="F:acyltransferase activity"/>
    <property type="evidence" value="ECO:0007669"/>
    <property type="project" value="UniProtKB-KW"/>
</dbReference>
<accession>A0A0F7WS62</accession>
<dbReference type="GO" id="GO:0052689">
    <property type="term" value="F:carboxylic ester hydrolase activity"/>
    <property type="evidence" value="ECO:0007669"/>
    <property type="project" value="UniProtKB-ARBA"/>
</dbReference>
<keyword evidence="1" id="KW-0378">Hydrolase</keyword>
<evidence type="ECO:0000313" key="3">
    <source>
        <dbReference type="EMBL" id="CRI42286.1"/>
    </source>
</evidence>
<gene>
    <name evidence="3" type="ORF">BN1224_DC9_AT_00020</name>
</gene>
<dbReference type="InterPro" id="IPR050261">
    <property type="entry name" value="FrsA_esterase"/>
</dbReference>
<reference evidence="3" key="1">
    <citation type="submission" date="2015-05" db="EMBL/GenBank/DDBJ databases">
        <authorList>
            <person name="Rattei Thomas"/>
        </authorList>
    </citation>
    <scope>NUCLEOTIDE SEQUENCE</scope>
    <source>
        <strain evidence="3">DC9</strain>
    </source>
</reference>
<evidence type="ECO:0000259" key="2">
    <source>
        <dbReference type="Pfam" id="PF00326"/>
    </source>
</evidence>
<feature type="domain" description="Peptidase S9 prolyl oligopeptidase catalytic" evidence="2">
    <location>
        <begin position="67"/>
        <end position="272"/>
    </location>
</feature>
<dbReference type="Gene3D" id="3.40.50.1820">
    <property type="entry name" value="alpha/beta hydrolase"/>
    <property type="match status" value="1"/>
</dbReference>
<protein>
    <submittedName>
        <fullName evidence="3">Acyltransferase family</fullName>
    </submittedName>
</protein>
<dbReference type="AlphaFoldDB" id="A0A0F7WS62"/>
<dbReference type="InterPro" id="IPR029058">
    <property type="entry name" value="AB_hydrolase_fold"/>
</dbReference>
<dbReference type="GO" id="GO:0006508">
    <property type="term" value="P:proteolysis"/>
    <property type="evidence" value="ECO:0007669"/>
    <property type="project" value="InterPro"/>
</dbReference>
<name>A0A0F7WS62_CHLPN</name>
<dbReference type="SUPFAM" id="SSF53474">
    <property type="entry name" value="alpha/beta-Hydrolases"/>
    <property type="match status" value="1"/>
</dbReference>
<proteinExistence type="predicted"/>
<keyword evidence="3" id="KW-0012">Acyltransferase</keyword>
<dbReference type="Pfam" id="PF00326">
    <property type="entry name" value="Peptidase_S9"/>
    <property type="match status" value="1"/>
</dbReference>
<dbReference type="PANTHER" id="PTHR22946:SF9">
    <property type="entry name" value="POLYKETIDE TRANSFERASE AF380"/>
    <property type="match status" value="1"/>
</dbReference>
<dbReference type="InterPro" id="IPR001375">
    <property type="entry name" value="Peptidase_S9_cat"/>
</dbReference>
<evidence type="ECO:0000256" key="1">
    <source>
        <dbReference type="ARBA" id="ARBA00022801"/>
    </source>
</evidence>
<dbReference type="PANTHER" id="PTHR22946">
    <property type="entry name" value="DIENELACTONE HYDROLASE DOMAIN-CONTAINING PROTEIN-RELATED"/>
    <property type="match status" value="1"/>
</dbReference>
<dbReference type="GO" id="GO:0008236">
    <property type="term" value="F:serine-type peptidase activity"/>
    <property type="evidence" value="ECO:0007669"/>
    <property type="project" value="InterPro"/>
</dbReference>